<feature type="transmembrane region" description="Helical" evidence="7">
    <location>
        <begin position="145"/>
        <end position="166"/>
    </location>
</feature>
<comment type="subcellular location">
    <subcellularLocation>
        <location evidence="1">Membrane</location>
        <topology evidence="1">Multi-pass membrane protein</topology>
    </subcellularLocation>
</comment>
<feature type="transmembrane region" description="Helical" evidence="7">
    <location>
        <begin position="9"/>
        <end position="30"/>
    </location>
</feature>
<keyword evidence="4 7" id="KW-0812">Transmembrane</keyword>
<keyword evidence="5 7" id="KW-1133">Transmembrane helix</keyword>
<feature type="transmembrane region" description="Helical" evidence="7">
    <location>
        <begin position="362"/>
        <end position="380"/>
    </location>
</feature>
<dbReference type="InterPro" id="IPR020846">
    <property type="entry name" value="MFS_dom"/>
</dbReference>
<dbReference type="OrthoDB" id="6612291at2759"/>
<evidence type="ECO:0000256" key="2">
    <source>
        <dbReference type="ARBA" id="ARBA00010992"/>
    </source>
</evidence>
<dbReference type="InterPro" id="IPR005829">
    <property type="entry name" value="Sugar_transporter_CS"/>
</dbReference>
<gene>
    <name evidence="9" type="ORF">A1O5_10050</name>
</gene>
<feature type="domain" description="Major facilitator superfamily (MFS) profile" evidence="8">
    <location>
        <begin position="8"/>
        <end position="415"/>
    </location>
</feature>
<evidence type="ECO:0000259" key="8">
    <source>
        <dbReference type="PROSITE" id="PS50850"/>
    </source>
</evidence>
<evidence type="ECO:0000313" key="10">
    <source>
        <dbReference type="Proteomes" id="UP000019471"/>
    </source>
</evidence>
<comment type="caution">
    <text evidence="9">The sequence shown here is derived from an EMBL/GenBank/DDBJ whole genome shotgun (WGS) entry which is preliminary data.</text>
</comment>
<dbReference type="EMBL" id="AMGX01000018">
    <property type="protein sequence ID" value="EXJ66855.1"/>
    <property type="molecule type" value="Genomic_DNA"/>
</dbReference>
<dbReference type="InterPro" id="IPR050360">
    <property type="entry name" value="MFS_Sugar_Transporters"/>
</dbReference>
<dbReference type="InterPro" id="IPR036259">
    <property type="entry name" value="MFS_trans_sf"/>
</dbReference>
<sequence length="488" mass="53302">MLTADCQAIFAICLGSMTYGYVLSIISTTLGQPNFYAYFGLTADTMASNYSYTASIVGAINGLLSAGGVFGSCFVAWMSEARGRKPSLVVATVVTLIGCILQTASVHIAMFLVARFVTGLGAGMLITLVPVFQAEIAPPSTRGFLVAQNGVIIVVAYSIAAWVVLFQDRRDEAWAIISKLHGATDNQQLFAREEFYQISRQADADKLLSSHESLLDLFRKPSYRKRMFCAFVTMFAAQASGNLVLDDYSVILYQGLGQTGGVPLILGAAYCTIAAFLNYVCAVLIDRVGRVRLMIIGLSGCVLCLAIESALVAEYAGTQNKAGLSAGVFMLFFYIFFYGGCIDANTYVYCAEIFPTHIRAKGMAFSIIVLYLCTIPYLQAAPYAFATIGWKYYLVFICLTTVCIPIIWMTFPETRGFSLEEINEKFGDHVEIHLTHITTKEKAELDMVVESNVRATANAEVGIGQPAKESADQDHSHYEYAFTTLTKI</sequence>
<keyword evidence="10" id="KW-1185">Reference proteome</keyword>
<dbReference type="InterPro" id="IPR011701">
    <property type="entry name" value="MFS"/>
</dbReference>
<evidence type="ECO:0000256" key="5">
    <source>
        <dbReference type="ARBA" id="ARBA00022989"/>
    </source>
</evidence>
<protein>
    <recommendedName>
        <fullName evidence="8">Major facilitator superfamily (MFS) profile domain-containing protein</fullName>
    </recommendedName>
</protein>
<dbReference type="HOGENOM" id="CLU_001265_30_13_1"/>
<dbReference type="eggNOG" id="KOG0254">
    <property type="taxonomic scope" value="Eukaryota"/>
</dbReference>
<evidence type="ECO:0000256" key="3">
    <source>
        <dbReference type="ARBA" id="ARBA00022448"/>
    </source>
</evidence>
<dbReference type="SUPFAM" id="SSF103473">
    <property type="entry name" value="MFS general substrate transporter"/>
    <property type="match status" value="1"/>
</dbReference>
<dbReference type="PANTHER" id="PTHR48022">
    <property type="entry name" value="PLASTIDIC GLUCOSE TRANSPORTER 4"/>
    <property type="match status" value="1"/>
</dbReference>
<comment type="similarity">
    <text evidence="2">Belongs to the major facilitator superfamily. Sugar transporter (TC 2.A.1.1) family.</text>
</comment>
<dbReference type="PROSITE" id="PS50850">
    <property type="entry name" value="MFS"/>
    <property type="match status" value="1"/>
</dbReference>
<feature type="transmembrane region" description="Helical" evidence="7">
    <location>
        <begin position="227"/>
        <end position="245"/>
    </location>
</feature>
<dbReference type="GO" id="GO:0005351">
    <property type="term" value="F:carbohydrate:proton symporter activity"/>
    <property type="evidence" value="ECO:0007669"/>
    <property type="project" value="TreeGrafter"/>
</dbReference>
<name>W9WPG3_9EURO</name>
<feature type="transmembrane region" description="Helical" evidence="7">
    <location>
        <begin position="324"/>
        <end position="350"/>
    </location>
</feature>
<keyword evidence="3" id="KW-0813">Transport</keyword>
<dbReference type="InterPro" id="IPR005828">
    <property type="entry name" value="MFS_sugar_transport-like"/>
</dbReference>
<reference evidence="9 10" key="1">
    <citation type="submission" date="2013-03" db="EMBL/GenBank/DDBJ databases">
        <title>The Genome Sequence of Cladophialophora psammophila CBS 110553.</title>
        <authorList>
            <consortium name="The Broad Institute Genomics Platform"/>
            <person name="Cuomo C."/>
            <person name="de Hoog S."/>
            <person name="Gorbushina A."/>
            <person name="Walker B."/>
            <person name="Young S.K."/>
            <person name="Zeng Q."/>
            <person name="Gargeya S."/>
            <person name="Fitzgerald M."/>
            <person name="Haas B."/>
            <person name="Abouelleil A."/>
            <person name="Allen A.W."/>
            <person name="Alvarado L."/>
            <person name="Arachchi H.M."/>
            <person name="Berlin A.M."/>
            <person name="Chapman S.B."/>
            <person name="Gainer-Dewar J."/>
            <person name="Goldberg J."/>
            <person name="Griggs A."/>
            <person name="Gujja S."/>
            <person name="Hansen M."/>
            <person name="Howarth C."/>
            <person name="Imamovic A."/>
            <person name="Ireland A."/>
            <person name="Larimer J."/>
            <person name="McCowan C."/>
            <person name="Murphy C."/>
            <person name="Pearson M."/>
            <person name="Poon T.W."/>
            <person name="Priest M."/>
            <person name="Roberts A."/>
            <person name="Saif S."/>
            <person name="Shea T."/>
            <person name="Sisk P."/>
            <person name="Sykes S."/>
            <person name="Wortman J."/>
            <person name="Nusbaum C."/>
            <person name="Birren B."/>
        </authorList>
    </citation>
    <scope>NUCLEOTIDE SEQUENCE [LARGE SCALE GENOMIC DNA]</scope>
    <source>
        <strain evidence="9 10">CBS 110553</strain>
    </source>
</reference>
<feature type="transmembrane region" description="Helical" evidence="7">
    <location>
        <begin position="292"/>
        <end position="312"/>
    </location>
</feature>
<evidence type="ECO:0000256" key="4">
    <source>
        <dbReference type="ARBA" id="ARBA00022692"/>
    </source>
</evidence>
<dbReference type="AlphaFoldDB" id="W9WPG3"/>
<dbReference type="PRINTS" id="PR00171">
    <property type="entry name" value="SUGRTRNSPORT"/>
</dbReference>
<dbReference type="PANTHER" id="PTHR48022:SF11">
    <property type="entry name" value="MONOSACCHARIDE TRANSPORTER (HXT8), PUTATIVE (AFU_ORTHOLOGUE AFUA_2G08120)-RELATED"/>
    <property type="match status" value="1"/>
</dbReference>
<feature type="transmembrane region" description="Helical" evidence="7">
    <location>
        <begin position="50"/>
        <end position="77"/>
    </location>
</feature>
<keyword evidence="6 7" id="KW-0472">Membrane</keyword>
<dbReference type="GO" id="GO:0016020">
    <property type="term" value="C:membrane"/>
    <property type="evidence" value="ECO:0007669"/>
    <property type="project" value="UniProtKB-SubCell"/>
</dbReference>
<evidence type="ECO:0000256" key="1">
    <source>
        <dbReference type="ARBA" id="ARBA00004141"/>
    </source>
</evidence>
<evidence type="ECO:0000256" key="6">
    <source>
        <dbReference type="ARBA" id="ARBA00023136"/>
    </source>
</evidence>
<evidence type="ECO:0000256" key="7">
    <source>
        <dbReference type="SAM" id="Phobius"/>
    </source>
</evidence>
<dbReference type="Gene3D" id="1.20.1250.20">
    <property type="entry name" value="MFS general substrate transporter like domains"/>
    <property type="match status" value="2"/>
</dbReference>
<organism evidence="9 10">
    <name type="scientific">Cladophialophora psammophila CBS 110553</name>
    <dbReference type="NCBI Taxonomy" id="1182543"/>
    <lineage>
        <taxon>Eukaryota</taxon>
        <taxon>Fungi</taxon>
        <taxon>Dikarya</taxon>
        <taxon>Ascomycota</taxon>
        <taxon>Pezizomycotina</taxon>
        <taxon>Eurotiomycetes</taxon>
        <taxon>Chaetothyriomycetidae</taxon>
        <taxon>Chaetothyriales</taxon>
        <taxon>Herpotrichiellaceae</taxon>
        <taxon>Cladophialophora</taxon>
    </lineage>
</organism>
<feature type="transmembrane region" description="Helical" evidence="7">
    <location>
        <begin position="392"/>
        <end position="411"/>
    </location>
</feature>
<dbReference type="RefSeq" id="XP_007748818.1">
    <property type="nucleotide sequence ID" value="XM_007750628.1"/>
</dbReference>
<feature type="transmembrane region" description="Helical" evidence="7">
    <location>
        <begin position="265"/>
        <end position="285"/>
    </location>
</feature>
<evidence type="ECO:0000313" key="9">
    <source>
        <dbReference type="EMBL" id="EXJ66855.1"/>
    </source>
</evidence>
<dbReference type="InterPro" id="IPR003663">
    <property type="entry name" value="Sugar/inositol_transpt"/>
</dbReference>
<dbReference type="Pfam" id="PF07690">
    <property type="entry name" value="MFS_1"/>
    <property type="match status" value="1"/>
</dbReference>
<dbReference type="Pfam" id="PF00083">
    <property type="entry name" value="Sugar_tr"/>
    <property type="match status" value="1"/>
</dbReference>
<proteinExistence type="inferred from homology"/>
<accession>W9WPG3</accession>
<dbReference type="PROSITE" id="PS00217">
    <property type="entry name" value="SUGAR_TRANSPORT_2"/>
    <property type="match status" value="1"/>
</dbReference>
<dbReference type="Proteomes" id="UP000019471">
    <property type="component" value="Unassembled WGS sequence"/>
</dbReference>
<dbReference type="GeneID" id="19194745"/>